<name>A0A7C8BSA2_9ACTN</name>
<dbReference type="InterPro" id="IPR010106">
    <property type="entry name" value="RpnA"/>
</dbReference>
<evidence type="ECO:0000313" key="1">
    <source>
        <dbReference type="EMBL" id="KAB1651401.1"/>
    </source>
</evidence>
<dbReference type="PANTHER" id="PTHR41317:SF1">
    <property type="entry name" value="PD-(D_E)XK NUCLEASE FAMILY TRANSPOSASE"/>
    <property type="match status" value="1"/>
</dbReference>
<sequence length="270" mass="30707">MSQRSLKFSNRWMFNRVMCRKEVCARVLHAALGIQVGEIRYLNAEQAKEPTAASRGVRMDVFAKDDGRVYDVEMQLARETRIGRRMRYYQAAIDVTELGEGEDYELLPESFVIFICAADAFGAGVPVYTIERVCLETPDLSMGDDSHWIVLNASASEGAASPDLRDLLHYVRTGRAEGSLSRQIDSFVEEYNRDREWVTRVLTYEQDTKIRCRRAKEEGREEGLREGREEGRDELGALMAALLDAGRIDDARRASKDAAYRDGLMREFGL</sequence>
<dbReference type="Proteomes" id="UP000479639">
    <property type="component" value="Unassembled WGS sequence"/>
</dbReference>
<organism evidence="1 2">
    <name type="scientific">Adlercreutzia muris</name>
    <dbReference type="NCBI Taxonomy" id="1796610"/>
    <lineage>
        <taxon>Bacteria</taxon>
        <taxon>Bacillati</taxon>
        <taxon>Actinomycetota</taxon>
        <taxon>Coriobacteriia</taxon>
        <taxon>Eggerthellales</taxon>
        <taxon>Eggerthellaceae</taxon>
        <taxon>Adlercreutzia</taxon>
    </lineage>
</organism>
<reference evidence="1 2" key="1">
    <citation type="submission" date="2019-09" db="EMBL/GenBank/DDBJ databases">
        <title>Whole genome shotgun sequencing (WGS) of Ellagibacter isourolithinifaciens DSM 104140(T) and Adlercreutzia muris DSM 29508(T).</title>
        <authorList>
            <person name="Stoll D.A."/>
            <person name="Danylec N."/>
            <person name="Huch M."/>
        </authorList>
    </citation>
    <scope>NUCLEOTIDE SEQUENCE [LARGE SCALE GENOMIC DNA]</scope>
    <source>
        <strain evidence="1 2">DSM 29508</strain>
    </source>
</reference>
<dbReference type="RefSeq" id="WP_151429622.1">
    <property type="nucleotide sequence ID" value="NZ_JANJZI010000005.1"/>
</dbReference>
<proteinExistence type="predicted"/>
<dbReference type="Pfam" id="PF12784">
    <property type="entry name" value="PDDEXK_2"/>
    <property type="match status" value="1"/>
</dbReference>
<evidence type="ECO:0000313" key="2">
    <source>
        <dbReference type="Proteomes" id="UP000479639"/>
    </source>
</evidence>
<accession>A0A7C8BSA2</accession>
<comment type="caution">
    <text evidence="1">The sequence shown here is derived from an EMBL/GenBank/DDBJ whole genome shotgun (WGS) entry which is preliminary data.</text>
</comment>
<keyword evidence="2" id="KW-1185">Reference proteome</keyword>
<protein>
    <submittedName>
        <fullName evidence="1">Rpn family recombination-promoting nuclease/putative transposase</fullName>
    </submittedName>
</protein>
<dbReference type="AlphaFoldDB" id="A0A7C8BSA2"/>
<dbReference type="PANTHER" id="PTHR41317">
    <property type="entry name" value="PD-(D_E)XK NUCLEASE FAMILY TRANSPOSASE"/>
    <property type="match status" value="1"/>
</dbReference>
<dbReference type="NCBIfam" id="TIGR01784">
    <property type="entry name" value="T_den_put_tspse"/>
    <property type="match status" value="1"/>
</dbReference>
<gene>
    <name evidence="1" type="ORF">F8D48_01190</name>
</gene>
<dbReference type="EMBL" id="WAJS01000002">
    <property type="protein sequence ID" value="KAB1651401.1"/>
    <property type="molecule type" value="Genomic_DNA"/>
</dbReference>